<evidence type="ECO:0000256" key="2">
    <source>
        <dbReference type="ARBA" id="ARBA00023163"/>
    </source>
</evidence>
<dbReference type="Proteomes" id="UP000067625">
    <property type="component" value="Chromosome"/>
</dbReference>
<keyword evidence="5" id="KW-1185">Reference proteome</keyword>
<dbReference type="Pfam" id="PF08279">
    <property type="entry name" value="HTH_11"/>
    <property type="match status" value="1"/>
</dbReference>
<dbReference type="InterPro" id="IPR028349">
    <property type="entry name" value="PafC-like"/>
</dbReference>
<evidence type="ECO:0000313" key="4">
    <source>
        <dbReference type="EMBL" id="ALC82472.1"/>
    </source>
</evidence>
<dbReference type="InterPro" id="IPR001034">
    <property type="entry name" value="DeoR_HTH"/>
</dbReference>
<dbReference type="PROSITE" id="PS51000">
    <property type="entry name" value="HTH_DEOR_2"/>
    <property type="match status" value="1"/>
</dbReference>
<name>A0A0M3RA30_9BACI</name>
<feature type="domain" description="HTH deoR-type" evidence="3">
    <location>
        <begin position="2"/>
        <end position="57"/>
    </location>
</feature>
<keyword evidence="1" id="KW-0805">Transcription regulation</keyword>
<evidence type="ECO:0000259" key="3">
    <source>
        <dbReference type="PROSITE" id="PS51000"/>
    </source>
</evidence>
<dbReference type="InterPro" id="IPR026881">
    <property type="entry name" value="WYL_dom"/>
</dbReference>
<dbReference type="Gene3D" id="1.10.10.10">
    <property type="entry name" value="Winged helix-like DNA-binding domain superfamily/Winged helix DNA-binding domain"/>
    <property type="match status" value="1"/>
</dbReference>
<dbReference type="Pfam" id="PF13280">
    <property type="entry name" value="WYL"/>
    <property type="match status" value="1"/>
</dbReference>
<dbReference type="PROSITE" id="PS52050">
    <property type="entry name" value="WYL"/>
    <property type="match status" value="1"/>
</dbReference>
<dbReference type="EMBL" id="CP012600">
    <property type="protein sequence ID" value="ALC82472.1"/>
    <property type="molecule type" value="Genomic_DNA"/>
</dbReference>
<dbReference type="PATRIC" id="fig|1441095.3.peg.2948"/>
<protein>
    <submittedName>
        <fullName evidence="4">Transcriptional regulator</fullName>
    </submittedName>
</protein>
<dbReference type="GO" id="GO:0003700">
    <property type="term" value="F:DNA-binding transcription factor activity"/>
    <property type="evidence" value="ECO:0007669"/>
    <property type="project" value="InterPro"/>
</dbReference>
<dbReference type="RefSeq" id="WP_053604263.1">
    <property type="nucleotide sequence ID" value="NZ_CP012600.1"/>
</dbReference>
<sequence>MKLDRLLAIIVVLLGKRRIQAKELADIFEVSVRTIYRDIDTINQAGIPVITYQGTGGGIGIMDEYRIEKKWLTEDELAAIATALHSISSTYDSNHMRAALEKIRNLVKHDGESKFQAKTDKWFIDISTWGKDEKIKNKLQLLSEAIDSTHIVSFSYVNNKGMVSVRQAEPHTLVLKSRNWYLYAYCMEKEAFRFFKLMRMKDIQTSTVTFVRRKVELTDLPWDTEWNKPENLVELEIRVKDKGKRLAEEWFGVEAIQLNEREEMIITTAYPEDEGLYGFLLNFGTSIEVVRPLHIRKKLNELAKEIYHMYET</sequence>
<proteinExistence type="predicted"/>
<dbReference type="STRING" id="1441095.AM592_13430"/>
<dbReference type="InterPro" id="IPR057727">
    <property type="entry name" value="WCX_dom"/>
</dbReference>
<keyword evidence="2" id="KW-0804">Transcription</keyword>
<evidence type="ECO:0000313" key="5">
    <source>
        <dbReference type="Proteomes" id="UP000067625"/>
    </source>
</evidence>
<dbReference type="PIRSF" id="PIRSF016838">
    <property type="entry name" value="PafC"/>
    <property type="match status" value="1"/>
</dbReference>
<gene>
    <name evidence="4" type="ORF">AM592_13430</name>
</gene>
<accession>A0A0M3RA30</accession>
<dbReference type="SUPFAM" id="SSF46785">
    <property type="entry name" value="Winged helix' DNA-binding domain"/>
    <property type="match status" value="1"/>
</dbReference>
<dbReference type="InterPro" id="IPR036390">
    <property type="entry name" value="WH_DNA-bd_sf"/>
</dbReference>
<dbReference type="OrthoDB" id="9815009at2"/>
<reference evidence="4 5" key="2">
    <citation type="journal article" date="2016" name="Int. J. Syst. Evol. Microbiol.">
        <title>Bacillus gobiensis sp. nov., isolated from a soil sample.</title>
        <authorList>
            <person name="Liu B."/>
            <person name="Liu G.H."/>
            <person name="Cetin S."/>
            <person name="Schumann P."/>
            <person name="Pan Z.Z."/>
            <person name="Chen Q.Q."/>
        </authorList>
    </citation>
    <scope>NUCLEOTIDE SEQUENCE [LARGE SCALE GENOMIC DNA]</scope>
    <source>
        <strain evidence="4 5">FJAT-4402</strain>
    </source>
</reference>
<reference evidence="5" key="1">
    <citation type="submission" date="2015-08" db="EMBL/GenBank/DDBJ databases">
        <title>Genome sequencing project for genomic taxonomy and phylogenomics of Bacillus-like bacteria.</title>
        <authorList>
            <person name="Liu B."/>
            <person name="Wang J."/>
            <person name="Zhu Y."/>
            <person name="Liu G."/>
            <person name="Chen Q."/>
            <person name="Chen Z."/>
            <person name="Lan J."/>
            <person name="Che J."/>
            <person name="Ge C."/>
            <person name="Shi H."/>
            <person name="Pan Z."/>
            <person name="Liu X."/>
        </authorList>
    </citation>
    <scope>NUCLEOTIDE SEQUENCE [LARGE SCALE GENOMIC DNA]</scope>
    <source>
        <strain evidence="5">FJAT-4402</strain>
    </source>
</reference>
<dbReference type="InterPro" id="IPR036388">
    <property type="entry name" value="WH-like_DNA-bd_sf"/>
</dbReference>
<dbReference type="PANTHER" id="PTHR34580:SF8">
    <property type="entry name" value="WYL DOMAIN-CONTAINING PROTEIN"/>
    <property type="match status" value="1"/>
</dbReference>
<evidence type="ECO:0000256" key="1">
    <source>
        <dbReference type="ARBA" id="ARBA00023015"/>
    </source>
</evidence>
<dbReference type="PANTHER" id="PTHR34580">
    <property type="match status" value="1"/>
</dbReference>
<organism evidence="4 5">
    <name type="scientific">Bacillus gobiensis</name>
    <dbReference type="NCBI Taxonomy" id="1441095"/>
    <lineage>
        <taxon>Bacteria</taxon>
        <taxon>Bacillati</taxon>
        <taxon>Bacillota</taxon>
        <taxon>Bacilli</taxon>
        <taxon>Bacillales</taxon>
        <taxon>Bacillaceae</taxon>
        <taxon>Bacillus</taxon>
    </lineage>
</organism>
<dbReference type="AlphaFoldDB" id="A0A0M3RA30"/>
<dbReference type="InterPro" id="IPR013196">
    <property type="entry name" value="HTH_11"/>
</dbReference>
<dbReference type="InterPro" id="IPR051534">
    <property type="entry name" value="CBASS_pafABC_assoc_protein"/>
</dbReference>
<dbReference type="Pfam" id="PF25583">
    <property type="entry name" value="WCX"/>
    <property type="match status" value="1"/>
</dbReference>